<dbReference type="AlphaFoldDB" id="A0A395X9S5"/>
<dbReference type="RefSeq" id="WP_118037049.1">
    <property type="nucleotide sequence ID" value="NZ_QRYY01000006.1"/>
</dbReference>
<reference evidence="1 2" key="1">
    <citation type="submission" date="2018-08" db="EMBL/GenBank/DDBJ databases">
        <title>A genome reference for cultivated species of the human gut microbiota.</title>
        <authorList>
            <person name="Zou Y."/>
            <person name="Xue W."/>
            <person name="Luo G."/>
        </authorList>
    </citation>
    <scope>NUCLEOTIDE SEQUENCE [LARGE SCALE GENOMIC DNA]</scope>
    <source>
        <strain evidence="1 2">AF14-23</strain>
    </source>
</reference>
<accession>A0A395X9S5</accession>
<gene>
    <name evidence="1" type="ORF">DWW07_08980</name>
</gene>
<name>A0A395X9S5_9FIRM</name>
<proteinExistence type="predicted"/>
<dbReference type="EMBL" id="QRZI01000005">
    <property type="protein sequence ID" value="RGV64325.1"/>
    <property type="molecule type" value="Genomic_DNA"/>
</dbReference>
<sequence length="78" mass="9206">MAIRYTTEQKKYILLKGNIAKRMEAERVSDAQMAAITGMAENTFRKKRNKPETFTYPELRHIFIRLNFPDEEILEAVK</sequence>
<dbReference type="Proteomes" id="UP000265828">
    <property type="component" value="Unassembled WGS sequence"/>
</dbReference>
<comment type="caution">
    <text evidence="1">The sequence shown here is derived from an EMBL/GenBank/DDBJ whole genome shotgun (WGS) entry which is preliminary data.</text>
</comment>
<evidence type="ECO:0000313" key="2">
    <source>
        <dbReference type="Proteomes" id="UP000265828"/>
    </source>
</evidence>
<protein>
    <submittedName>
        <fullName evidence="1">Toxin HipA</fullName>
    </submittedName>
</protein>
<evidence type="ECO:0000313" key="1">
    <source>
        <dbReference type="EMBL" id="RGV64325.1"/>
    </source>
</evidence>
<organism evidence="1 2">
    <name type="scientific">Blautia obeum</name>
    <dbReference type="NCBI Taxonomy" id="40520"/>
    <lineage>
        <taxon>Bacteria</taxon>
        <taxon>Bacillati</taxon>
        <taxon>Bacillota</taxon>
        <taxon>Clostridia</taxon>
        <taxon>Lachnospirales</taxon>
        <taxon>Lachnospiraceae</taxon>
        <taxon>Blautia</taxon>
    </lineage>
</organism>